<dbReference type="AlphaFoldDB" id="A0AAU9L082"/>
<dbReference type="Proteomes" id="UP001160483">
    <property type="component" value="Unassembled WGS sequence"/>
</dbReference>
<evidence type="ECO:0000313" key="2">
    <source>
        <dbReference type="Proteomes" id="UP001160483"/>
    </source>
</evidence>
<evidence type="ECO:0000313" key="1">
    <source>
        <dbReference type="EMBL" id="CAH0478970.1"/>
    </source>
</evidence>
<reference evidence="1" key="1">
    <citation type="submission" date="2021-11" db="EMBL/GenBank/DDBJ databases">
        <authorList>
            <person name="Islam A."/>
            <person name="Islam S."/>
            <person name="Flora M.S."/>
            <person name="Rahman M."/>
            <person name="Ziaur R.M."/>
            <person name="Epstein J.H."/>
            <person name="Hassan M."/>
            <person name="Klassen M."/>
            <person name="Woodard K."/>
            <person name="Webb A."/>
            <person name="Webby R.J."/>
            <person name="El Zowalaty M.E."/>
        </authorList>
    </citation>
    <scope>NUCLEOTIDE SEQUENCE</scope>
    <source>
        <strain evidence="1">Pbs3</strain>
    </source>
</reference>
<dbReference type="EMBL" id="CAKKTJ010000284">
    <property type="protein sequence ID" value="CAH0478970.1"/>
    <property type="molecule type" value="Genomic_DNA"/>
</dbReference>
<sequence length="99" mass="11537">MTIEEDKMRLGFVSVNSAYLCKYSETKTSSFFANRARLDSVTSSYSHHWEPMQHRVVDIVQLDDRSFGKGIWIQTNLSLVAVSIMFQYDDQFGLFLRNM</sequence>
<protein>
    <submittedName>
        <fullName evidence="1">Uncharacterized protein</fullName>
    </submittedName>
</protein>
<organism evidence="1 2">
    <name type="scientific">Peronospora belbahrii</name>
    <dbReference type="NCBI Taxonomy" id="622444"/>
    <lineage>
        <taxon>Eukaryota</taxon>
        <taxon>Sar</taxon>
        <taxon>Stramenopiles</taxon>
        <taxon>Oomycota</taxon>
        <taxon>Peronosporomycetes</taxon>
        <taxon>Peronosporales</taxon>
        <taxon>Peronosporaceae</taxon>
        <taxon>Peronospora</taxon>
    </lineage>
</organism>
<comment type="caution">
    <text evidence="1">The sequence shown here is derived from an EMBL/GenBank/DDBJ whole genome shotgun (WGS) entry which is preliminary data.</text>
</comment>
<gene>
    <name evidence="1" type="ORF">PBS003_LOCUS5645</name>
</gene>
<accession>A0AAU9L082</accession>
<proteinExistence type="predicted"/>
<name>A0AAU9L082_9STRA</name>